<keyword evidence="3" id="KW-1185">Reference proteome</keyword>
<dbReference type="OrthoDB" id="3261813at2759"/>
<dbReference type="Gene3D" id="1.25.40.10">
    <property type="entry name" value="Tetratricopeptide repeat domain"/>
    <property type="match status" value="1"/>
</dbReference>
<gene>
    <name evidence="2" type="ORF">ARMOST_11987</name>
</gene>
<dbReference type="InterPro" id="IPR011990">
    <property type="entry name" value="TPR-like_helical_dom_sf"/>
</dbReference>
<proteinExistence type="predicted"/>
<evidence type="ECO:0000259" key="1">
    <source>
        <dbReference type="Pfam" id="PF12770"/>
    </source>
</evidence>
<dbReference type="Pfam" id="PF12770">
    <property type="entry name" value="CHAT"/>
    <property type="match status" value="1"/>
</dbReference>
<dbReference type="Proteomes" id="UP000219338">
    <property type="component" value="Unassembled WGS sequence"/>
</dbReference>
<accession>A0A284RIN2</accession>
<dbReference type="STRING" id="47428.A0A284RIN2"/>
<sequence length="1482" mass="167527">MKEDVELMFEERVDTQKLDARHGSQKKRRGLRSRLFPNPTLPAYIHLLSLHHDEHLSNEEEYDIAFCIRLTRGRMGHLLASEVRRALTNLEISGKGAERWLVFDDRRPTSEDLFALVIGIDSYAERRALTASVLDAKAIVTFLKSIGVPDRNIIGLYDAGATFDGILKGFEALATRGDIKKGRSSIFIAAVFIDNELVRVTRSGNRIFLSVGHAQGVIPGSEYSVHWERDMPTASSALPGAVLQVSNIDTFQAELILRGMPLSHFPESCFAKFMRAPHSSPLLNVFCGDSMWVRHVVGQRQDIRWVGRREDAQMELVIDNREVAFHSLTPVGGKMYSCESGRIPRWIRTSAGMEENRSQVMDVLRRANRFYYHMNRHSVIPGISLELHALEKVSSTTRDKDASYTRIGQNLFDRHGQAVIKIDNPKRPFGVTLHNRTGIDYYPYFFAFESDLSISSYAFDEPQFSTVSGRSDIVDCPLPKGSSMTLGCGSASNPEWRTPCYATRRSPYSLSLPNILSQAIARLKQALSLEPPPHPDRPLTLNKLGCALKTQHDVPSDLSVLKEAIGYHRECLQHRPKGHENRIQTLNNLAIALRALRISADDMNAGDEAIALLWEAITTRDVPATTRRVCGFNLRRALNEHFAQTYPRMHAEQLRALSVEQTLLAAELQSDFREHAIAEYELACTLYDIADYGADADETFLGLEKSIDIFRRIYTLYMNDPPSFPSEIDLLPVADAFRKRFELKRGIADIEFAIMVLETLRAATDGVHIEASMNLAIILSSKFKVVPSLGLLDRAFEINESLLELPFDVMDIKHRASVLHDKGFIQLYRFRHLQSRGKVDKTLLYDAMEFHVQALSLYPLPYEDKYYDMLNLSNVLLHLFRATRQHGLVEAQNVAIANINSLPPDHPHQHILQVHLQEINTHSDKWITYRDDRIPREYMRTAKSVSAPIVERVLASEHLCTYALKDPDMHEEDAEQAFQTAIGLLHQLAFIGWDLESRYRRLSSIATVFACDGAAWALQKGDIGQTVEWLEQGRSILWLQLLQFRQPFDDIVRESLPDELVRRAIDIANRMDRSEWENSGSALEQVDLATRWEMVIAEIRQYKGFEDFHRIPPFSELLAVGEEGPVILLTSSEHSPYDCDAIILGPNGFHKHVSIPNFKHGDVTNLHVIVSQSVPRRMGRVQEEKSGMQSVLEALWNNVIVHLLPTLDSLGGERIWWCLTGAWVSLPLHAAGLYDEDSPQTCNLPDRYISSYIPTLSSLINARRRSTTITIPRTLILDQSHELEKAKVETQLVQSILPDGSTTRLSNDEAVVFAVRDILPSYSWWVSYMIETATAINTLPPFCRVHFACHGHLNERNPFLSGFKLWDGVLTLSDMVRATPQDPQFAFLSACSTAISADRTPDESLHLSAAMQFLGYRSVVATLWPMGDAQGPIVTEHVYKHLTEKGAMDVRQASFALRSAVRTLRDQGLSVEQWALFIHSGI</sequence>
<reference evidence="3" key="1">
    <citation type="journal article" date="2017" name="Nat. Ecol. Evol.">
        <title>Genome expansion and lineage-specific genetic innovations in the forest pathogenic fungi Armillaria.</title>
        <authorList>
            <person name="Sipos G."/>
            <person name="Prasanna A.N."/>
            <person name="Walter M.C."/>
            <person name="O'Connor E."/>
            <person name="Balint B."/>
            <person name="Krizsan K."/>
            <person name="Kiss B."/>
            <person name="Hess J."/>
            <person name="Varga T."/>
            <person name="Slot J."/>
            <person name="Riley R."/>
            <person name="Boka B."/>
            <person name="Rigling D."/>
            <person name="Barry K."/>
            <person name="Lee J."/>
            <person name="Mihaltcheva S."/>
            <person name="LaButti K."/>
            <person name="Lipzen A."/>
            <person name="Waldron R."/>
            <person name="Moloney N.M."/>
            <person name="Sperisen C."/>
            <person name="Kredics L."/>
            <person name="Vagvoelgyi C."/>
            <person name="Patrignani A."/>
            <person name="Fitzpatrick D."/>
            <person name="Nagy I."/>
            <person name="Doyle S."/>
            <person name="Anderson J.B."/>
            <person name="Grigoriev I.V."/>
            <person name="Gueldener U."/>
            <person name="Muensterkoetter M."/>
            <person name="Nagy L.G."/>
        </authorList>
    </citation>
    <scope>NUCLEOTIDE SEQUENCE [LARGE SCALE GENOMIC DNA]</scope>
    <source>
        <strain evidence="3">C18/9</strain>
    </source>
</reference>
<dbReference type="Gene3D" id="3.40.50.1460">
    <property type="match status" value="1"/>
</dbReference>
<dbReference type="OMA" id="DRSEWEN"/>
<name>A0A284RIN2_ARMOS</name>
<protein>
    <recommendedName>
        <fullName evidence="1">CHAT domain-containing protein</fullName>
    </recommendedName>
</protein>
<dbReference type="InterPro" id="IPR024983">
    <property type="entry name" value="CHAT_dom"/>
</dbReference>
<dbReference type="EMBL" id="FUEG01000009">
    <property type="protein sequence ID" value="SJL08620.1"/>
    <property type="molecule type" value="Genomic_DNA"/>
</dbReference>
<evidence type="ECO:0000313" key="2">
    <source>
        <dbReference type="EMBL" id="SJL08620.1"/>
    </source>
</evidence>
<feature type="domain" description="CHAT" evidence="1">
    <location>
        <begin position="1190"/>
        <end position="1481"/>
    </location>
</feature>
<dbReference type="SUPFAM" id="SSF48452">
    <property type="entry name" value="TPR-like"/>
    <property type="match status" value="1"/>
</dbReference>
<evidence type="ECO:0000313" key="3">
    <source>
        <dbReference type="Proteomes" id="UP000219338"/>
    </source>
</evidence>
<organism evidence="2 3">
    <name type="scientific">Armillaria ostoyae</name>
    <name type="common">Armillaria root rot fungus</name>
    <dbReference type="NCBI Taxonomy" id="47428"/>
    <lineage>
        <taxon>Eukaryota</taxon>
        <taxon>Fungi</taxon>
        <taxon>Dikarya</taxon>
        <taxon>Basidiomycota</taxon>
        <taxon>Agaricomycotina</taxon>
        <taxon>Agaricomycetes</taxon>
        <taxon>Agaricomycetidae</taxon>
        <taxon>Agaricales</taxon>
        <taxon>Marasmiineae</taxon>
        <taxon>Physalacriaceae</taxon>
        <taxon>Armillaria</taxon>
    </lineage>
</organism>